<dbReference type="PANTHER" id="PTHR47739:SF1">
    <property type="entry name" value="TRNA1(VAL) (ADENINE(37)-N6)-METHYLTRANSFERASE"/>
    <property type="match status" value="1"/>
</dbReference>
<dbReference type="InterPro" id="IPR029063">
    <property type="entry name" value="SAM-dependent_MTases_sf"/>
</dbReference>
<comment type="caution">
    <text evidence="2">The sequence shown here is derived from an EMBL/GenBank/DDBJ whole genome shotgun (WGS) entry which is preliminary data.</text>
</comment>
<dbReference type="EC" id="2.1.1.223" evidence="2"/>
<reference evidence="2 3" key="1">
    <citation type="submission" date="2024-09" db="EMBL/GenBank/DDBJ databases">
        <authorList>
            <person name="Sun Q."/>
            <person name="Mori K."/>
        </authorList>
    </citation>
    <scope>NUCLEOTIDE SEQUENCE [LARGE SCALE GENOMIC DNA]</scope>
    <source>
        <strain evidence="2 3">CCM 4839</strain>
    </source>
</reference>
<dbReference type="GO" id="GO:0008168">
    <property type="term" value="F:methyltransferase activity"/>
    <property type="evidence" value="ECO:0007669"/>
    <property type="project" value="UniProtKB-KW"/>
</dbReference>
<gene>
    <name evidence="2" type="ORF">ACFFJ8_30430</name>
</gene>
<keyword evidence="2" id="KW-0489">Methyltransferase</keyword>
<dbReference type="Proteomes" id="UP001589818">
    <property type="component" value="Unassembled WGS sequence"/>
</dbReference>
<dbReference type="InterPro" id="IPR007848">
    <property type="entry name" value="Small_mtfrase_dom"/>
</dbReference>
<feature type="domain" description="Methyltransferase small" evidence="1">
    <location>
        <begin position="36"/>
        <end position="172"/>
    </location>
</feature>
<dbReference type="InterPro" id="IPR050210">
    <property type="entry name" value="tRNA_Adenine-N(6)_MTase"/>
</dbReference>
<dbReference type="PANTHER" id="PTHR47739">
    <property type="entry name" value="TRNA1(VAL) (ADENINE(37)-N6)-METHYLTRANSFERASE"/>
    <property type="match status" value="1"/>
</dbReference>
<evidence type="ECO:0000313" key="2">
    <source>
        <dbReference type="EMBL" id="MFC0395675.1"/>
    </source>
</evidence>
<dbReference type="EMBL" id="JBHLVF010000042">
    <property type="protein sequence ID" value="MFC0395675.1"/>
    <property type="molecule type" value="Genomic_DNA"/>
</dbReference>
<sequence length="254" mass="28710">MYKESLLQPGERIDDLLTHQLTIIQSRDVFSFSMDAVLLARFAGVPMRGRVLDLCTGNGVVPLLLTTRTQASIDAVEIQPRLADMAKRSVAMNGLQDRIHIHEADLREYYKQSGHGGYDAITVNPPYLPAHNGDKNENTHYAMARHELNGSLEEIVAACAKLVRTGGRVSMVHRPSRFVEIVDTMRRYKLEPKRVRFVHPRVEAEANIVLIEAMRDAKPDVKLLPPLIVYNEEKQYNKEIMEIYYGGRASLSEG</sequence>
<keyword evidence="2" id="KW-0808">Transferase</keyword>
<dbReference type="Gene3D" id="3.40.50.150">
    <property type="entry name" value="Vaccinia Virus protein VP39"/>
    <property type="match status" value="1"/>
</dbReference>
<dbReference type="Pfam" id="PF05175">
    <property type="entry name" value="MTS"/>
    <property type="match status" value="1"/>
</dbReference>
<protein>
    <submittedName>
        <fullName evidence="2">tRNA1(Val) (Adenine(37)-N6)-methyltransferase</fullName>
        <ecNumber evidence="2">2.1.1.223</ecNumber>
    </submittedName>
</protein>
<dbReference type="RefSeq" id="WP_256555668.1">
    <property type="nucleotide sequence ID" value="NZ_JANHOF010000026.1"/>
</dbReference>
<dbReference type="GO" id="GO:0032259">
    <property type="term" value="P:methylation"/>
    <property type="evidence" value="ECO:0007669"/>
    <property type="project" value="UniProtKB-KW"/>
</dbReference>
<accession>A0ABV6JIC9</accession>
<evidence type="ECO:0000313" key="3">
    <source>
        <dbReference type="Proteomes" id="UP001589818"/>
    </source>
</evidence>
<organism evidence="2 3">
    <name type="scientific">Paenibacillus mendelii</name>
    <dbReference type="NCBI Taxonomy" id="206163"/>
    <lineage>
        <taxon>Bacteria</taxon>
        <taxon>Bacillati</taxon>
        <taxon>Bacillota</taxon>
        <taxon>Bacilli</taxon>
        <taxon>Bacillales</taxon>
        <taxon>Paenibacillaceae</taxon>
        <taxon>Paenibacillus</taxon>
    </lineage>
</organism>
<evidence type="ECO:0000259" key="1">
    <source>
        <dbReference type="Pfam" id="PF05175"/>
    </source>
</evidence>
<name>A0ABV6JIC9_9BACL</name>
<dbReference type="CDD" id="cd02440">
    <property type="entry name" value="AdoMet_MTases"/>
    <property type="match status" value="1"/>
</dbReference>
<keyword evidence="3" id="KW-1185">Reference proteome</keyword>
<dbReference type="SUPFAM" id="SSF53335">
    <property type="entry name" value="S-adenosyl-L-methionine-dependent methyltransferases"/>
    <property type="match status" value="1"/>
</dbReference>
<proteinExistence type="predicted"/>